<dbReference type="Proteomes" id="UP000178086">
    <property type="component" value="Unassembled WGS sequence"/>
</dbReference>
<dbReference type="InterPro" id="IPR009937">
    <property type="entry name" value="Phage_holin_3_6"/>
</dbReference>
<proteinExistence type="predicted"/>
<gene>
    <name evidence="2" type="ORF">A2074_06180</name>
</gene>
<feature type="transmembrane region" description="Helical" evidence="1">
    <location>
        <begin position="81"/>
        <end position="103"/>
    </location>
</feature>
<accession>A0A1F2ULZ1</accession>
<dbReference type="Pfam" id="PF07332">
    <property type="entry name" value="Phage_holin_3_6"/>
    <property type="match status" value="1"/>
</dbReference>
<sequence length="114" mass="12467">MEEKARGSRSLVESILDLFEVSSTYLRQQVKQVVDESIAGPIGTAAKKAAFIMLAFTLFSIAAIFISVGLFLLFATLVGYILAYLSIGIVLVIFGAILVWQAMDKKAPKLPKRK</sequence>
<keyword evidence="1" id="KW-0812">Transmembrane</keyword>
<keyword evidence="1" id="KW-0472">Membrane</keyword>
<evidence type="ECO:0000256" key="1">
    <source>
        <dbReference type="SAM" id="Phobius"/>
    </source>
</evidence>
<evidence type="ECO:0000313" key="3">
    <source>
        <dbReference type="Proteomes" id="UP000178086"/>
    </source>
</evidence>
<evidence type="ECO:0008006" key="4">
    <source>
        <dbReference type="Google" id="ProtNLM"/>
    </source>
</evidence>
<comment type="caution">
    <text evidence="2">The sequence shown here is derived from an EMBL/GenBank/DDBJ whole genome shotgun (WGS) entry which is preliminary data.</text>
</comment>
<organism evidence="2 3">
    <name type="scientific">Candidatus Aquicultor primus</name>
    <dbReference type="NCBI Taxonomy" id="1797195"/>
    <lineage>
        <taxon>Bacteria</taxon>
        <taxon>Bacillati</taxon>
        <taxon>Actinomycetota</taxon>
        <taxon>Candidatus Aquicultoria</taxon>
        <taxon>Candidatus Aquicultorales</taxon>
        <taxon>Candidatus Aquicultoraceae</taxon>
        <taxon>Candidatus Aquicultor</taxon>
    </lineage>
</organism>
<reference evidence="2 3" key="1">
    <citation type="journal article" date="2016" name="Nat. Commun.">
        <title>Thousands of microbial genomes shed light on interconnected biogeochemical processes in an aquifer system.</title>
        <authorList>
            <person name="Anantharaman K."/>
            <person name="Brown C.T."/>
            <person name="Hug L.A."/>
            <person name="Sharon I."/>
            <person name="Castelle C.J."/>
            <person name="Probst A.J."/>
            <person name="Thomas B.C."/>
            <person name="Singh A."/>
            <person name="Wilkins M.J."/>
            <person name="Karaoz U."/>
            <person name="Brodie E.L."/>
            <person name="Williams K.H."/>
            <person name="Hubbard S.S."/>
            <person name="Banfield J.F."/>
        </authorList>
    </citation>
    <scope>NUCLEOTIDE SEQUENCE [LARGE SCALE GENOMIC DNA]</scope>
</reference>
<feature type="transmembrane region" description="Helical" evidence="1">
    <location>
        <begin position="51"/>
        <end position="75"/>
    </location>
</feature>
<dbReference type="AlphaFoldDB" id="A0A1F2ULZ1"/>
<name>A0A1F2ULZ1_9ACTN</name>
<dbReference type="EMBL" id="MELI01000055">
    <property type="protein sequence ID" value="OFW33990.1"/>
    <property type="molecule type" value="Genomic_DNA"/>
</dbReference>
<evidence type="ECO:0000313" key="2">
    <source>
        <dbReference type="EMBL" id="OFW33990.1"/>
    </source>
</evidence>
<protein>
    <recommendedName>
        <fullName evidence="4">Phage holin family protein</fullName>
    </recommendedName>
</protein>
<keyword evidence="1" id="KW-1133">Transmembrane helix</keyword>